<dbReference type="Pfam" id="PF12079">
    <property type="entry name" value="DUF3558"/>
    <property type="match status" value="1"/>
</dbReference>
<protein>
    <submittedName>
        <fullName evidence="2">DUF3558 domain-containing protein</fullName>
    </submittedName>
</protein>
<name>A0A9X1TNJ9_STRM4</name>
<evidence type="ECO:0000313" key="2">
    <source>
        <dbReference type="EMBL" id="MCF1598601.1"/>
    </source>
</evidence>
<dbReference type="RefSeq" id="WP_234766975.1">
    <property type="nucleotide sequence ID" value="NZ_JAKEIP010000225.1"/>
</dbReference>
<feature type="region of interest" description="Disordered" evidence="1">
    <location>
        <begin position="14"/>
        <end position="38"/>
    </location>
</feature>
<evidence type="ECO:0000313" key="3">
    <source>
        <dbReference type="Proteomes" id="UP001139384"/>
    </source>
</evidence>
<evidence type="ECO:0000256" key="1">
    <source>
        <dbReference type="SAM" id="MobiDB-lite"/>
    </source>
</evidence>
<accession>A0A9X1TNJ9</accession>
<dbReference type="EMBL" id="JAKEIP010000225">
    <property type="protein sequence ID" value="MCF1598601.1"/>
    <property type="molecule type" value="Genomic_DNA"/>
</dbReference>
<dbReference type="Proteomes" id="UP001139384">
    <property type="component" value="Unassembled WGS sequence"/>
</dbReference>
<dbReference type="AlphaFoldDB" id="A0A9X1TNJ9"/>
<sequence length="180" mass="19074">MAVTLLATVLVGCSGSEDPSPRASKSSAPLPESVKEADPCSFLPRSRVTAYDLKKVGKDISETSRSCLWTSAKFSMMILVRWDSQTLVDFGQAFPVLGEDDVKLDGVGVVIAKSDVRPACASVFLPEQGTVVQLVVGDKRPSTADAACERVKTIGASTIREIRDQNLLDPEPSAAASTTS</sequence>
<gene>
    <name evidence="2" type="ORF">L0P92_34395</name>
</gene>
<organism evidence="2 3">
    <name type="scientific">Streptomyces muensis</name>
    <dbReference type="NCBI Taxonomy" id="1077944"/>
    <lineage>
        <taxon>Bacteria</taxon>
        <taxon>Bacillati</taxon>
        <taxon>Actinomycetota</taxon>
        <taxon>Actinomycetes</taxon>
        <taxon>Kitasatosporales</taxon>
        <taxon>Streptomycetaceae</taxon>
        <taxon>Streptomyces</taxon>
    </lineage>
</organism>
<comment type="caution">
    <text evidence="2">The sequence shown here is derived from an EMBL/GenBank/DDBJ whole genome shotgun (WGS) entry which is preliminary data.</text>
</comment>
<proteinExistence type="predicted"/>
<reference evidence="2" key="1">
    <citation type="submission" date="2022-01" db="EMBL/GenBank/DDBJ databases">
        <title>Draft Genome Sequences of Seven Type Strains of the Genus Streptomyces.</title>
        <authorList>
            <person name="Aziz S."/>
            <person name="Coretto E."/>
            <person name="Chronakova A."/>
            <person name="Sproer C."/>
            <person name="Huber K."/>
            <person name="Nouioui I."/>
            <person name="Gross H."/>
        </authorList>
    </citation>
    <scope>NUCLEOTIDE SEQUENCE</scope>
    <source>
        <strain evidence="2">DSM 103493</strain>
    </source>
</reference>
<dbReference type="InterPro" id="IPR024520">
    <property type="entry name" value="DUF3558"/>
</dbReference>
<keyword evidence="3" id="KW-1185">Reference proteome</keyword>